<accession>A0AAE0EAP5</accession>
<feature type="compositionally biased region" description="Polar residues" evidence="1">
    <location>
        <begin position="17"/>
        <end position="34"/>
    </location>
</feature>
<comment type="caution">
    <text evidence="2">The sequence shown here is derived from an EMBL/GenBank/DDBJ whole genome shotgun (WGS) entry which is preliminary data.</text>
</comment>
<dbReference type="EMBL" id="JANJYJ010000004">
    <property type="protein sequence ID" value="KAK3221154.1"/>
    <property type="molecule type" value="Genomic_DNA"/>
</dbReference>
<evidence type="ECO:0000313" key="3">
    <source>
        <dbReference type="Proteomes" id="UP001281410"/>
    </source>
</evidence>
<reference evidence="2" key="1">
    <citation type="journal article" date="2023" name="Plant J.">
        <title>Genome sequences and population genomics provide insights into the demographic history, inbreeding, and mutation load of two 'living fossil' tree species of Dipteronia.</title>
        <authorList>
            <person name="Feng Y."/>
            <person name="Comes H.P."/>
            <person name="Chen J."/>
            <person name="Zhu S."/>
            <person name="Lu R."/>
            <person name="Zhang X."/>
            <person name="Li P."/>
            <person name="Qiu J."/>
            <person name="Olsen K.M."/>
            <person name="Qiu Y."/>
        </authorList>
    </citation>
    <scope>NUCLEOTIDE SEQUENCE</scope>
    <source>
        <strain evidence="2">NBL</strain>
    </source>
</reference>
<protein>
    <submittedName>
        <fullName evidence="2">Uncharacterized protein</fullName>
    </submittedName>
</protein>
<organism evidence="2 3">
    <name type="scientific">Dipteronia sinensis</name>
    <dbReference type="NCBI Taxonomy" id="43782"/>
    <lineage>
        <taxon>Eukaryota</taxon>
        <taxon>Viridiplantae</taxon>
        <taxon>Streptophyta</taxon>
        <taxon>Embryophyta</taxon>
        <taxon>Tracheophyta</taxon>
        <taxon>Spermatophyta</taxon>
        <taxon>Magnoliopsida</taxon>
        <taxon>eudicotyledons</taxon>
        <taxon>Gunneridae</taxon>
        <taxon>Pentapetalae</taxon>
        <taxon>rosids</taxon>
        <taxon>malvids</taxon>
        <taxon>Sapindales</taxon>
        <taxon>Sapindaceae</taxon>
        <taxon>Hippocastanoideae</taxon>
        <taxon>Acereae</taxon>
        <taxon>Dipteronia</taxon>
    </lineage>
</organism>
<gene>
    <name evidence="2" type="ORF">Dsin_015124</name>
</gene>
<sequence length="87" mass="9244">MVLLTSWEVVSARGLSDRQSGTVKPSLHSKSASLKGSPPATAAPVYPSIPRPAKGPCTYATDMAFESQVGEDKASLDYVKPFLVYTV</sequence>
<keyword evidence="3" id="KW-1185">Reference proteome</keyword>
<evidence type="ECO:0000256" key="1">
    <source>
        <dbReference type="SAM" id="MobiDB-lite"/>
    </source>
</evidence>
<name>A0AAE0EAP5_9ROSI</name>
<dbReference type="Proteomes" id="UP001281410">
    <property type="component" value="Unassembled WGS sequence"/>
</dbReference>
<proteinExistence type="predicted"/>
<feature type="region of interest" description="Disordered" evidence="1">
    <location>
        <begin position="14"/>
        <end position="47"/>
    </location>
</feature>
<evidence type="ECO:0000313" key="2">
    <source>
        <dbReference type="EMBL" id="KAK3221154.1"/>
    </source>
</evidence>
<dbReference type="AlphaFoldDB" id="A0AAE0EAP5"/>